<dbReference type="OrthoDB" id="541466at2"/>
<dbReference type="eggNOG" id="ENOG5030MNS">
    <property type="taxonomic scope" value="Bacteria"/>
</dbReference>
<reference evidence="1 2" key="1">
    <citation type="journal article" date="2007" name="PLoS Genet.">
        <title>Patterns and implications of gene gain and loss in the evolution of Prochlorococcus.</title>
        <authorList>
            <person name="Kettler G.C."/>
            <person name="Martiny A.C."/>
            <person name="Huang K."/>
            <person name="Zucker J."/>
            <person name="Coleman M.L."/>
            <person name="Rodrigue S."/>
            <person name="Chen F."/>
            <person name="Lapidus A."/>
            <person name="Ferriera S."/>
            <person name="Johnson J."/>
            <person name="Steglich C."/>
            <person name="Church G.M."/>
            <person name="Richardson P."/>
            <person name="Chisholm S.W."/>
        </authorList>
    </citation>
    <scope>NUCLEOTIDE SEQUENCE [LARGE SCALE GENOMIC DNA]</scope>
    <source>
        <strain evidence="1 2">MIT 9301</strain>
    </source>
</reference>
<gene>
    <name evidence="1" type="ordered locus">P9301_12721</name>
</gene>
<organism evidence="1 2">
    <name type="scientific">Prochlorococcus marinus (strain MIT 9301)</name>
    <dbReference type="NCBI Taxonomy" id="167546"/>
    <lineage>
        <taxon>Bacteria</taxon>
        <taxon>Bacillati</taxon>
        <taxon>Cyanobacteriota</taxon>
        <taxon>Cyanophyceae</taxon>
        <taxon>Synechococcales</taxon>
        <taxon>Prochlorococcaceae</taxon>
        <taxon>Prochlorococcus</taxon>
    </lineage>
</organism>
<evidence type="ECO:0000313" key="2">
    <source>
        <dbReference type="Proteomes" id="UP000001430"/>
    </source>
</evidence>
<name>A3PDS0_PROM0</name>
<proteinExistence type="predicted"/>
<dbReference type="AlphaFoldDB" id="A3PDS0"/>
<protein>
    <submittedName>
        <fullName evidence="1">Uncharacterized protein</fullName>
    </submittedName>
</protein>
<dbReference type="STRING" id="167546.P9301_12721"/>
<dbReference type="EMBL" id="CP000576">
    <property type="protein sequence ID" value="ABO17895.1"/>
    <property type="molecule type" value="Genomic_DNA"/>
</dbReference>
<dbReference type="Proteomes" id="UP000001430">
    <property type="component" value="Chromosome"/>
</dbReference>
<dbReference type="RefSeq" id="WP_011863221.1">
    <property type="nucleotide sequence ID" value="NC_009091.1"/>
</dbReference>
<sequence length="61" mass="7134">MPSRPIKSCNKYVLSYKDSSNKTHEVGFYARDAYDCLMLAREFNSYVHENPGSVIRIQQKF</sequence>
<dbReference type="HOGENOM" id="CLU_197648_0_0_3"/>
<dbReference type="KEGG" id="pmg:P9301_12721"/>
<evidence type="ECO:0000313" key="1">
    <source>
        <dbReference type="EMBL" id="ABO17895.1"/>
    </source>
</evidence>
<accession>A3PDS0</accession>
<keyword evidence="2" id="KW-1185">Reference proteome</keyword>